<dbReference type="SUPFAM" id="SSF55729">
    <property type="entry name" value="Acyl-CoA N-acyltransferases (Nat)"/>
    <property type="match status" value="1"/>
</dbReference>
<dbReference type="AlphaFoldDB" id="A0A517QMX4"/>
<feature type="domain" description="BioF2-like acetyltransferase" evidence="1">
    <location>
        <begin position="149"/>
        <end position="292"/>
    </location>
</feature>
<organism evidence="2 3">
    <name type="scientific">Thalassoglobus polymorphus</name>
    <dbReference type="NCBI Taxonomy" id="2527994"/>
    <lineage>
        <taxon>Bacteria</taxon>
        <taxon>Pseudomonadati</taxon>
        <taxon>Planctomycetota</taxon>
        <taxon>Planctomycetia</taxon>
        <taxon>Planctomycetales</taxon>
        <taxon>Planctomycetaceae</taxon>
        <taxon>Thalassoglobus</taxon>
    </lineage>
</organism>
<proteinExistence type="predicted"/>
<dbReference type="Gene3D" id="3.40.630.30">
    <property type="match status" value="1"/>
</dbReference>
<dbReference type="InterPro" id="IPR038740">
    <property type="entry name" value="BioF2-like_GNAT_dom"/>
</dbReference>
<dbReference type="Proteomes" id="UP000315724">
    <property type="component" value="Chromosome"/>
</dbReference>
<dbReference type="Pfam" id="PF13480">
    <property type="entry name" value="Acetyltransf_6"/>
    <property type="match status" value="1"/>
</dbReference>
<reference evidence="2 3" key="1">
    <citation type="submission" date="2019-02" db="EMBL/GenBank/DDBJ databases">
        <title>Deep-cultivation of Planctomycetes and their phenomic and genomic characterization uncovers novel biology.</title>
        <authorList>
            <person name="Wiegand S."/>
            <person name="Jogler M."/>
            <person name="Boedeker C."/>
            <person name="Pinto D."/>
            <person name="Vollmers J."/>
            <person name="Rivas-Marin E."/>
            <person name="Kohn T."/>
            <person name="Peeters S.H."/>
            <person name="Heuer A."/>
            <person name="Rast P."/>
            <person name="Oberbeckmann S."/>
            <person name="Bunk B."/>
            <person name="Jeske O."/>
            <person name="Meyerdierks A."/>
            <person name="Storesund J.E."/>
            <person name="Kallscheuer N."/>
            <person name="Luecker S."/>
            <person name="Lage O.M."/>
            <person name="Pohl T."/>
            <person name="Merkel B.J."/>
            <person name="Hornburger P."/>
            <person name="Mueller R.-W."/>
            <person name="Bruemmer F."/>
            <person name="Labrenz M."/>
            <person name="Spormann A.M."/>
            <person name="Op den Camp H."/>
            <person name="Overmann J."/>
            <person name="Amann R."/>
            <person name="Jetten M.S.M."/>
            <person name="Mascher T."/>
            <person name="Medema M.H."/>
            <person name="Devos D.P."/>
            <person name="Kaster A.-K."/>
            <person name="Ovreas L."/>
            <person name="Rohde M."/>
            <person name="Galperin M.Y."/>
            <person name="Jogler C."/>
        </authorList>
    </citation>
    <scope>NUCLEOTIDE SEQUENCE [LARGE SCALE GENOMIC DNA]</scope>
    <source>
        <strain evidence="2 3">Mal48</strain>
    </source>
</reference>
<dbReference type="EMBL" id="CP036267">
    <property type="protein sequence ID" value="QDT32983.1"/>
    <property type="molecule type" value="Genomic_DNA"/>
</dbReference>
<keyword evidence="3" id="KW-1185">Reference proteome</keyword>
<gene>
    <name evidence="2" type="ORF">Mal48_22340</name>
</gene>
<accession>A0A517QMX4</accession>
<dbReference type="InterPro" id="IPR016181">
    <property type="entry name" value="Acyl_CoA_acyltransferase"/>
</dbReference>
<sequence length="334" mass="38355">MTTHPAWVQSWIDNYGDEVPFRFLVGEADGQVRGIALLTAGIEQKYGPFPVKTLHVGTAGEALQGTIKVEYNRLLVEPEYSQAFLDGLVNTIKNDTSWEVFHLDGFADNDLKPWEASFPNAAIRYRDSLYFDFEEAREKNSDVISQLGKSTRSNIRRRIKKLGNLETDWATNLTQGAEIFEELVDLHQQRWNATGEPGAFANPKFLNFQRQLIVQLIAEEKLVLFRVRDDSKTVGCLMLLVDQNRMLDYLSGFESFEEYPSIGLITHYLCMEEALKRGFSAYDFLVGEKQHKNNLSTHCNQLCWLTFNRPSLKTKTVKTYRKMKRFLQGTSVTQ</sequence>
<evidence type="ECO:0000313" key="2">
    <source>
        <dbReference type="EMBL" id="QDT32983.1"/>
    </source>
</evidence>
<name>A0A517QMX4_9PLAN</name>
<evidence type="ECO:0000259" key="1">
    <source>
        <dbReference type="Pfam" id="PF13480"/>
    </source>
</evidence>
<protein>
    <recommendedName>
        <fullName evidence="1">BioF2-like acetyltransferase domain-containing protein</fullName>
    </recommendedName>
</protein>
<dbReference type="RefSeq" id="WP_197442228.1">
    <property type="nucleotide sequence ID" value="NZ_CP036267.1"/>
</dbReference>
<dbReference type="KEGG" id="tpol:Mal48_22340"/>
<evidence type="ECO:0000313" key="3">
    <source>
        <dbReference type="Proteomes" id="UP000315724"/>
    </source>
</evidence>